<protein>
    <submittedName>
        <fullName evidence="3">Vanadium-dependent haloperoxidase</fullName>
        <ecNumber evidence="3">1.11.1.-</ecNumber>
    </submittedName>
</protein>
<proteinExistence type="predicted"/>
<reference evidence="4" key="1">
    <citation type="journal article" date="2019" name="Int. J. Syst. Evol. Microbiol.">
        <title>The Global Catalogue of Microorganisms (GCM) 10K type strain sequencing project: providing services to taxonomists for standard genome sequencing and annotation.</title>
        <authorList>
            <consortium name="The Broad Institute Genomics Platform"/>
            <consortium name="The Broad Institute Genome Sequencing Center for Infectious Disease"/>
            <person name="Wu L."/>
            <person name="Ma J."/>
        </authorList>
    </citation>
    <scope>NUCLEOTIDE SEQUENCE [LARGE SCALE GENOMIC DNA]</scope>
    <source>
        <strain evidence="4">CGMCC 1.16306</strain>
    </source>
</reference>
<keyword evidence="1" id="KW-0732">Signal</keyword>
<keyword evidence="3" id="KW-0560">Oxidoreductase</keyword>
<feature type="domain" description="Phosphatidic acid phosphatase type 2/haloperoxidase" evidence="2">
    <location>
        <begin position="328"/>
        <end position="442"/>
    </location>
</feature>
<evidence type="ECO:0000313" key="4">
    <source>
        <dbReference type="Proteomes" id="UP001596415"/>
    </source>
</evidence>
<sequence length="455" mass="51060">MKFFNSKTLLITVLAVLVLQSCSNDDNIDDTVADATLTIDLIKDWNDLWLEVDRHAYGMRPTSTARALAYIHLAGYETALADMDGYTSNQNRLENFTVDANQRAANVDLNLALSTTYAVTMDHFMLNVDAATDAKIGQLKATMEADLSLGLSNSEITNSIAWGTYVANQVIAYSQTDIAAEQQIHDPQPISYVPPVGPGYWTFSADPERALFPYWGEVRTFVISSDQTTSVAPNLTYSTDPTSDYYAEMNEVYLVNNEAKLELNDDLWIAEFWSDDVEGMMMSPPGRMISIANQLVVQNDLSYERTLAMFLRLGFSLNDAAVSAWADKYEYMVMRPSVYIQEHIDPDFETNLYRFIYWPNPSFPGYPSGHSTFASAAAGIFINEFGDTINFTDRTHEGRTEFGGTPREYNSLSSMAQENAYSRIPLGVHMRMDCTEGYRLGYEISDAVIDFDLNN</sequence>
<dbReference type="PANTHER" id="PTHR34599">
    <property type="entry name" value="PEROXIDASE-RELATED"/>
    <property type="match status" value="1"/>
</dbReference>
<dbReference type="CDD" id="cd03398">
    <property type="entry name" value="PAP2_haloperoxidase"/>
    <property type="match status" value="1"/>
</dbReference>
<comment type="caution">
    <text evidence="3">The sequence shown here is derived from an EMBL/GenBank/DDBJ whole genome shotgun (WGS) entry which is preliminary data.</text>
</comment>
<dbReference type="Gene3D" id="1.10.606.20">
    <property type="match status" value="1"/>
</dbReference>
<dbReference type="RefSeq" id="WP_380217050.1">
    <property type="nucleotide sequence ID" value="NZ_JBHTBN010000002.1"/>
</dbReference>
<evidence type="ECO:0000259" key="2">
    <source>
        <dbReference type="Pfam" id="PF01569"/>
    </source>
</evidence>
<keyword evidence="3" id="KW-0575">Peroxidase</keyword>
<gene>
    <name evidence="3" type="ORF">ACFQO1_05870</name>
</gene>
<evidence type="ECO:0000256" key="1">
    <source>
        <dbReference type="SAM" id="SignalP"/>
    </source>
</evidence>
<dbReference type="EC" id="1.11.1.-" evidence="3"/>
<organism evidence="3 4">
    <name type="scientific">Jejudonia soesokkakensis</name>
    <dbReference type="NCBI Taxonomy" id="1323432"/>
    <lineage>
        <taxon>Bacteria</taxon>
        <taxon>Pseudomonadati</taxon>
        <taxon>Bacteroidota</taxon>
        <taxon>Flavobacteriia</taxon>
        <taxon>Flavobacteriales</taxon>
        <taxon>Flavobacteriaceae</taxon>
        <taxon>Jejudonia</taxon>
    </lineage>
</organism>
<evidence type="ECO:0000313" key="3">
    <source>
        <dbReference type="EMBL" id="MFC7357204.1"/>
    </source>
</evidence>
<dbReference type="Pfam" id="PF01569">
    <property type="entry name" value="PAP2"/>
    <property type="match status" value="1"/>
</dbReference>
<feature type="chain" id="PRO_5047383062" evidence="1">
    <location>
        <begin position="25"/>
        <end position="455"/>
    </location>
</feature>
<dbReference type="EMBL" id="JBHTBN010000002">
    <property type="protein sequence ID" value="MFC7357204.1"/>
    <property type="molecule type" value="Genomic_DNA"/>
</dbReference>
<dbReference type="PROSITE" id="PS51257">
    <property type="entry name" value="PROKAR_LIPOPROTEIN"/>
    <property type="match status" value="1"/>
</dbReference>
<dbReference type="InterPro" id="IPR036938">
    <property type="entry name" value="PAP2/HPO_sf"/>
</dbReference>
<feature type="signal peptide" evidence="1">
    <location>
        <begin position="1"/>
        <end position="24"/>
    </location>
</feature>
<dbReference type="PANTHER" id="PTHR34599:SF1">
    <property type="entry name" value="PHOSPHATIDIC ACID PHOSPHATASE TYPE 2_HALOPEROXIDASE DOMAIN-CONTAINING PROTEIN"/>
    <property type="match status" value="1"/>
</dbReference>
<dbReference type="Proteomes" id="UP001596415">
    <property type="component" value="Unassembled WGS sequence"/>
</dbReference>
<keyword evidence="4" id="KW-1185">Reference proteome</keyword>
<dbReference type="InterPro" id="IPR000326">
    <property type="entry name" value="PAP2/HPO"/>
</dbReference>
<dbReference type="InterPro" id="IPR052559">
    <property type="entry name" value="V-haloperoxidase"/>
</dbReference>
<name>A0ABW2MSD5_9FLAO</name>
<accession>A0ABW2MSD5</accession>
<dbReference type="GO" id="GO:0004601">
    <property type="term" value="F:peroxidase activity"/>
    <property type="evidence" value="ECO:0007669"/>
    <property type="project" value="UniProtKB-KW"/>
</dbReference>
<dbReference type="SUPFAM" id="SSF48317">
    <property type="entry name" value="Acid phosphatase/Vanadium-dependent haloperoxidase"/>
    <property type="match status" value="1"/>
</dbReference>